<dbReference type="GO" id="GO:0046872">
    <property type="term" value="F:metal ion binding"/>
    <property type="evidence" value="ECO:0007669"/>
    <property type="project" value="UniProtKB-KW"/>
</dbReference>
<proteinExistence type="predicted"/>
<dbReference type="InterPro" id="IPR027806">
    <property type="entry name" value="HARBI1_dom"/>
</dbReference>
<dbReference type="EMBL" id="JANEYG010000050">
    <property type="protein sequence ID" value="KAJ8915705.1"/>
    <property type="molecule type" value="Genomic_DNA"/>
</dbReference>
<dbReference type="Proteomes" id="UP001159042">
    <property type="component" value="Unassembled WGS sequence"/>
</dbReference>
<evidence type="ECO:0000259" key="3">
    <source>
        <dbReference type="Pfam" id="PF13359"/>
    </source>
</evidence>
<protein>
    <recommendedName>
        <fullName evidence="3">DDE Tnp4 domain-containing protein</fullName>
    </recommendedName>
</protein>
<evidence type="ECO:0000256" key="2">
    <source>
        <dbReference type="ARBA" id="ARBA00022723"/>
    </source>
</evidence>
<comment type="cofactor">
    <cofactor evidence="1">
        <name>a divalent metal cation</name>
        <dbReference type="ChEBI" id="CHEBI:60240"/>
    </cofactor>
</comment>
<accession>A0AAV8VNL4</accession>
<evidence type="ECO:0000256" key="1">
    <source>
        <dbReference type="ARBA" id="ARBA00001968"/>
    </source>
</evidence>
<gene>
    <name evidence="4" type="ORF">NQ315_000639</name>
</gene>
<name>A0AAV8VNL4_9CUCU</name>
<evidence type="ECO:0000313" key="5">
    <source>
        <dbReference type="Proteomes" id="UP001159042"/>
    </source>
</evidence>
<keyword evidence="5" id="KW-1185">Reference proteome</keyword>
<feature type="domain" description="DDE Tnp4" evidence="3">
    <location>
        <begin position="33"/>
        <end position="133"/>
    </location>
</feature>
<reference evidence="4 5" key="1">
    <citation type="journal article" date="2023" name="Insect Mol. Biol.">
        <title>Genome sequencing provides insights into the evolution of gene families encoding plant cell wall-degrading enzymes in longhorned beetles.</title>
        <authorList>
            <person name="Shin N.R."/>
            <person name="Okamura Y."/>
            <person name="Kirsch R."/>
            <person name="Pauchet Y."/>
        </authorList>
    </citation>
    <scope>NUCLEOTIDE SEQUENCE [LARGE SCALE GENOMIC DNA]</scope>
    <source>
        <strain evidence="4">EAD_L_NR</strain>
    </source>
</reference>
<evidence type="ECO:0000313" key="4">
    <source>
        <dbReference type="EMBL" id="KAJ8915705.1"/>
    </source>
</evidence>
<dbReference type="AlphaFoldDB" id="A0AAV8VNL4"/>
<comment type="caution">
    <text evidence="4">The sequence shown here is derived from an EMBL/GenBank/DDBJ whole genome shotgun (WGS) entry which is preliminary data.</text>
</comment>
<sequence length="156" mass="18884">MMYFTFKTNSTILPDSQKWRRRRGLQKQERFLFYQYTTRWPGSAHDMTIFNNSRIRARFEMGEFRDSWLYSQTILNPLRPEENRYNEAHIRTRNIIERTFGIWKRQFLALAYDLRCKLNTSLIIIVATAVLHNIARAMNENIPPENIDMEELNYLI</sequence>
<organism evidence="4 5">
    <name type="scientific">Exocentrus adspersus</name>
    <dbReference type="NCBI Taxonomy" id="1586481"/>
    <lineage>
        <taxon>Eukaryota</taxon>
        <taxon>Metazoa</taxon>
        <taxon>Ecdysozoa</taxon>
        <taxon>Arthropoda</taxon>
        <taxon>Hexapoda</taxon>
        <taxon>Insecta</taxon>
        <taxon>Pterygota</taxon>
        <taxon>Neoptera</taxon>
        <taxon>Endopterygota</taxon>
        <taxon>Coleoptera</taxon>
        <taxon>Polyphaga</taxon>
        <taxon>Cucujiformia</taxon>
        <taxon>Chrysomeloidea</taxon>
        <taxon>Cerambycidae</taxon>
        <taxon>Lamiinae</taxon>
        <taxon>Acanthocinini</taxon>
        <taxon>Exocentrus</taxon>
    </lineage>
</organism>
<keyword evidence="2" id="KW-0479">Metal-binding</keyword>
<dbReference type="Pfam" id="PF13359">
    <property type="entry name" value="DDE_Tnp_4"/>
    <property type="match status" value="1"/>
</dbReference>